<comment type="caution">
    <text evidence="1">The sequence shown here is derived from an EMBL/GenBank/DDBJ whole genome shotgun (WGS) entry which is preliminary data.</text>
</comment>
<dbReference type="RefSeq" id="WP_036940109.1">
    <property type="nucleotide sequence ID" value="NZ_JQKC01000010.1"/>
</dbReference>
<protein>
    <submittedName>
        <fullName evidence="1">Uncharacterized protein</fullName>
    </submittedName>
</protein>
<accession>A0A0L6JY95</accession>
<gene>
    <name evidence="1" type="ORF">Bccel_5712</name>
</gene>
<dbReference type="eggNOG" id="ENOG502ZC1Z">
    <property type="taxonomic scope" value="Bacteria"/>
</dbReference>
<proteinExistence type="predicted"/>
<organism evidence="1 2">
    <name type="scientific">Pseudobacteroides cellulosolvens ATCC 35603 = DSM 2933</name>
    <dbReference type="NCBI Taxonomy" id="398512"/>
    <lineage>
        <taxon>Bacteria</taxon>
        <taxon>Bacillati</taxon>
        <taxon>Bacillota</taxon>
        <taxon>Clostridia</taxon>
        <taxon>Eubacteriales</taxon>
        <taxon>Oscillospiraceae</taxon>
        <taxon>Pseudobacteroides</taxon>
    </lineage>
</organism>
<dbReference type="OrthoDB" id="2083482at2"/>
<evidence type="ECO:0000313" key="1">
    <source>
        <dbReference type="EMBL" id="KNY30432.1"/>
    </source>
</evidence>
<keyword evidence="2" id="KW-1185">Reference proteome</keyword>
<reference evidence="2" key="1">
    <citation type="submission" date="2015-07" db="EMBL/GenBank/DDBJ databases">
        <title>Near-Complete Genome Sequence of the Cellulolytic Bacterium Bacteroides (Pseudobacteroides) cellulosolvens ATCC 35603.</title>
        <authorList>
            <person name="Dassa B."/>
            <person name="Utturkar S.M."/>
            <person name="Klingeman D.M."/>
            <person name="Hurt R.A."/>
            <person name="Keller M."/>
            <person name="Xu J."/>
            <person name="Reddy Y.H.K."/>
            <person name="Borovok I."/>
            <person name="Grinberg I.R."/>
            <person name="Lamed R."/>
            <person name="Zhivin O."/>
            <person name="Bayer E.A."/>
            <person name="Brown S.D."/>
        </authorList>
    </citation>
    <scope>NUCLEOTIDE SEQUENCE [LARGE SCALE GENOMIC DNA]</scope>
    <source>
        <strain evidence="2">DSM 2933</strain>
    </source>
</reference>
<dbReference type="AlphaFoldDB" id="A0A0L6JY95"/>
<dbReference type="EMBL" id="LGTC01000001">
    <property type="protein sequence ID" value="KNY30432.1"/>
    <property type="molecule type" value="Genomic_DNA"/>
</dbReference>
<dbReference type="Proteomes" id="UP000036923">
    <property type="component" value="Unassembled WGS sequence"/>
</dbReference>
<evidence type="ECO:0000313" key="2">
    <source>
        <dbReference type="Proteomes" id="UP000036923"/>
    </source>
</evidence>
<name>A0A0L6JY95_9FIRM</name>
<sequence>MKKILFLILPIYIIIGLLAETQISADNSPQQAVVWQGSNVHVTFKYNPKVDMHLVFGPSGVNNSFDLNSIYITNNPYKINPWITRKSKLFLKSNTDWLGPYMVKCLSKGDGSLPVFTGGWHGSKLTGTGVATSKMIGLSVKVNGQAISKGKPYYGNVEVNIENMVQGYNTINSGVCVLKEAVKFSFTPKKVGIVVNTTALEDVLLEKYYGLQVQASSWRGQIRYSNGKAGTYGKSSDSGPAKKSIADSFTISSPNGAYKLKAKIDRDYGLGKFEYLSPELPSVFAESYGKVYFNLINGNSMKVLKGKSLGWKGSYEFL</sequence>